<feature type="compositionally biased region" description="Basic and acidic residues" evidence="2">
    <location>
        <begin position="537"/>
        <end position="562"/>
    </location>
</feature>
<keyword evidence="6" id="KW-1185">Reference proteome</keyword>
<protein>
    <submittedName>
        <fullName evidence="5">VWA domain-containing protein</fullName>
    </submittedName>
</protein>
<dbReference type="Gene3D" id="3.40.50.410">
    <property type="entry name" value="von Willebrand factor, type A domain"/>
    <property type="match status" value="1"/>
</dbReference>
<evidence type="ECO:0000313" key="5">
    <source>
        <dbReference type="EMBL" id="MDH5831974.1"/>
    </source>
</evidence>
<feature type="transmembrane region" description="Helical" evidence="3">
    <location>
        <begin position="64"/>
        <end position="83"/>
    </location>
</feature>
<dbReference type="Proteomes" id="UP001156831">
    <property type="component" value="Unassembled WGS sequence"/>
</dbReference>
<dbReference type="Pfam" id="PF00515">
    <property type="entry name" value="TPR_1"/>
    <property type="match status" value="1"/>
</dbReference>
<evidence type="ECO:0000313" key="6">
    <source>
        <dbReference type="Proteomes" id="UP001156831"/>
    </source>
</evidence>
<feature type="compositionally biased region" description="Basic and acidic residues" evidence="2">
    <location>
        <begin position="482"/>
        <end position="498"/>
    </location>
</feature>
<dbReference type="RefSeq" id="WP_280602919.1">
    <property type="nucleotide sequence ID" value="NZ_JARXRN010000028.1"/>
</dbReference>
<dbReference type="SUPFAM" id="SSF48452">
    <property type="entry name" value="TPR-like"/>
    <property type="match status" value="1"/>
</dbReference>
<feature type="region of interest" description="Disordered" evidence="2">
    <location>
        <begin position="430"/>
        <end position="586"/>
    </location>
</feature>
<dbReference type="Pfam" id="PF13519">
    <property type="entry name" value="VWA_2"/>
    <property type="match status" value="1"/>
</dbReference>
<dbReference type="PANTHER" id="PTHR22550:SF14">
    <property type="entry name" value="VWFA DOMAIN-CONTAINING PROTEIN"/>
    <property type="match status" value="1"/>
</dbReference>
<feature type="compositionally biased region" description="Low complexity" evidence="2">
    <location>
        <begin position="502"/>
        <end position="520"/>
    </location>
</feature>
<dbReference type="SUPFAM" id="SSF53300">
    <property type="entry name" value="vWA-like"/>
    <property type="match status" value="1"/>
</dbReference>
<evidence type="ECO:0000256" key="2">
    <source>
        <dbReference type="SAM" id="MobiDB-lite"/>
    </source>
</evidence>
<accession>A0ABT6JMY9</accession>
<dbReference type="InterPro" id="IPR050768">
    <property type="entry name" value="UPF0353/GerABKA_families"/>
</dbReference>
<feature type="compositionally biased region" description="Basic and acidic residues" evidence="2">
    <location>
        <begin position="441"/>
        <end position="454"/>
    </location>
</feature>
<gene>
    <name evidence="5" type="ORF">QFW80_15765</name>
</gene>
<keyword evidence="3" id="KW-1133">Transmembrane helix</keyword>
<sequence length="586" mass="62449">MTEVLAALHFLRPQWLWALLALPPLAAWWLAQRRRAGIWRAHVDAHLLPHLVEQGVVRRGAGAIALRLLAVALAVLALAGPSWRQGEAPVQPSAGALVVAFDLSDAMLAPDLPPSRLLQARAWLDSFLRSRDGEVGLVAFSDDAYTVAPLTDDAANVAIFIDALAPDVMPVDGHRPERAIHAAMALLAQAGHHSGDILLVTHAADAAAEGAAARALGAGFRVSVLGLGRPAGASYRARDGSLRPSRLDATSLQRVAAAGGGRYATLASGMPGLELPADPDPSATRAGAHATGSTQAWRDEGYWLLIPLLLLGLFAFRRGSALVALTACLLVPVPALRAAEPPDGTAWRRPDQVEHARMREGLDAYRAGRLDEAERTWRALPGAEAAYNRGNALARAGRLEQAIAAYDEALRQQPGMEDAIANRAVVQAALQRDPPQGRGAARQDPEAGEERSGEEAGGGEDAQPADGDGQPGDAGTPPPGRQPDEPREQRPEPDRAPEAPDDPQAQDQADAAQRQRMQQALGEGEQATEDGETTPGDPERAETDAERERRQAGEAWLRRVPDDPGGLLRARFRLEYERRTGRRSAP</sequence>
<dbReference type="PROSITE" id="PS50293">
    <property type="entry name" value="TPR_REGION"/>
    <property type="match status" value="1"/>
</dbReference>
<dbReference type="PROSITE" id="PS50005">
    <property type="entry name" value="TPR"/>
    <property type="match status" value="1"/>
</dbReference>
<keyword evidence="3" id="KW-0472">Membrane</keyword>
<feature type="domain" description="VWFA" evidence="4">
    <location>
        <begin position="98"/>
        <end position="201"/>
    </location>
</feature>
<evidence type="ECO:0000256" key="1">
    <source>
        <dbReference type="PROSITE-ProRule" id="PRU00339"/>
    </source>
</evidence>
<keyword evidence="1" id="KW-0802">TPR repeat</keyword>
<feature type="compositionally biased region" description="Low complexity" evidence="2">
    <location>
        <begin position="461"/>
        <end position="475"/>
    </location>
</feature>
<feature type="repeat" description="TPR" evidence="1">
    <location>
        <begin position="383"/>
        <end position="416"/>
    </location>
</feature>
<dbReference type="InterPro" id="IPR036465">
    <property type="entry name" value="vWFA_dom_sf"/>
</dbReference>
<dbReference type="SMART" id="SM00028">
    <property type="entry name" value="TPR"/>
    <property type="match status" value="1"/>
</dbReference>
<dbReference type="InterPro" id="IPR011990">
    <property type="entry name" value="TPR-like_helical_dom_sf"/>
</dbReference>
<dbReference type="InterPro" id="IPR019734">
    <property type="entry name" value="TPR_rpt"/>
</dbReference>
<reference evidence="5 6" key="1">
    <citation type="submission" date="2023-04" db="EMBL/GenBank/DDBJ databases">
        <title>Luteimonas sp. M1R5S18.</title>
        <authorList>
            <person name="Sun J.-Q."/>
        </authorList>
    </citation>
    <scope>NUCLEOTIDE SEQUENCE [LARGE SCALE GENOMIC DNA]</scope>
    <source>
        <strain evidence="5 6">M1R5S18</strain>
    </source>
</reference>
<proteinExistence type="predicted"/>
<evidence type="ECO:0000256" key="3">
    <source>
        <dbReference type="SAM" id="Phobius"/>
    </source>
</evidence>
<organism evidence="5 6">
    <name type="scientific">Luteimonas rhizosphaericola</name>
    <dbReference type="NCBI Taxonomy" id="3042024"/>
    <lineage>
        <taxon>Bacteria</taxon>
        <taxon>Pseudomonadati</taxon>
        <taxon>Pseudomonadota</taxon>
        <taxon>Gammaproteobacteria</taxon>
        <taxon>Lysobacterales</taxon>
        <taxon>Lysobacteraceae</taxon>
        <taxon>Luteimonas</taxon>
    </lineage>
</organism>
<name>A0ABT6JMY9_9GAMM</name>
<comment type="caution">
    <text evidence="5">The sequence shown here is derived from an EMBL/GenBank/DDBJ whole genome shotgun (WGS) entry which is preliminary data.</text>
</comment>
<dbReference type="Gene3D" id="1.25.40.10">
    <property type="entry name" value="Tetratricopeptide repeat domain"/>
    <property type="match status" value="1"/>
</dbReference>
<evidence type="ECO:0000259" key="4">
    <source>
        <dbReference type="Pfam" id="PF13519"/>
    </source>
</evidence>
<keyword evidence="3" id="KW-0812">Transmembrane</keyword>
<feature type="transmembrane region" description="Helical" evidence="3">
    <location>
        <begin position="15"/>
        <end position="31"/>
    </location>
</feature>
<dbReference type="PANTHER" id="PTHR22550">
    <property type="entry name" value="SPORE GERMINATION PROTEIN"/>
    <property type="match status" value="1"/>
</dbReference>
<dbReference type="InterPro" id="IPR002035">
    <property type="entry name" value="VWF_A"/>
</dbReference>
<dbReference type="EMBL" id="JARXRN010000028">
    <property type="protein sequence ID" value="MDH5831974.1"/>
    <property type="molecule type" value="Genomic_DNA"/>
</dbReference>